<feature type="transmembrane region" description="Helical" evidence="6">
    <location>
        <begin position="114"/>
        <end position="135"/>
    </location>
</feature>
<dbReference type="CDD" id="cd13128">
    <property type="entry name" value="MATE_Wzx_like"/>
    <property type="match status" value="1"/>
</dbReference>
<name>A0ABT2V3F1_9FIRM</name>
<evidence type="ECO:0000313" key="7">
    <source>
        <dbReference type="EMBL" id="MCU6801421.1"/>
    </source>
</evidence>
<feature type="transmembrane region" description="Helical" evidence="6">
    <location>
        <begin position="358"/>
        <end position="380"/>
    </location>
</feature>
<evidence type="ECO:0000256" key="6">
    <source>
        <dbReference type="SAM" id="Phobius"/>
    </source>
</evidence>
<feature type="transmembrane region" description="Helical" evidence="6">
    <location>
        <begin position="386"/>
        <end position="405"/>
    </location>
</feature>
<comment type="subcellular location">
    <subcellularLocation>
        <location evidence="1">Cell membrane</location>
        <topology evidence="1">Multi-pass membrane protein</topology>
    </subcellularLocation>
</comment>
<evidence type="ECO:0000256" key="4">
    <source>
        <dbReference type="ARBA" id="ARBA00022989"/>
    </source>
</evidence>
<evidence type="ECO:0000256" key="2">
    <source>
        <dbReference type="ARBA" id="ARBA00022475"/>
    </source>
</evidence>
<feature type="transmembrane region" description="Helical" evidence="6">
    <location>
        <begin position="87"/>
        <end position="108"/>
    </location>
</feature>
<feature type="transmembrane region" description="Helical" evidence="6">
    <location>
        <begin position="417"/>
        <end position="439"/>
    </location>
</feature>
<accession>A0ABT2V3F1</accession>
<dbReference type="EMBL" id="JAOQJF010000058">
    <property type="protein sequence ID" value="MCU6801421.1"/>
    <property type="molecule type" value="Genomic_DNA"/>
</dbReference>
<keyword evidence="3 6" id="KW-0812">Transmembrane</keyword>
<dbReference type="Pfam" id="PF01943">
    <property type="entry name" value="Polysacc_synt"/>
    <property type="match status" value="1"/>
</dbReference>
<organism evidence="7 8">
    <name type="scientific">Alitiscatomonas aceti</name>
    <dbReference type="NCBI Taxonomy" id="2981724"/>
    <lineage>
        <taxon>Bacteria</taxon>
        <taxon>Bacillati</taxon>
        <taxon>Bacillota</taxon>
        <taxon>Clostridia</taxon>
        <taxon>Lachnospirales</taxon>
        <taxon>Lachnospiraceae</taxon>
        <taxon>Alitiscatomonas</taxon>
    </lineage>
</organism>
<feature type="transmembrane region" description="Helical" evidence="6">
    <location>
        <begin position="290"/>
        <end position="308"/>
    </location>
</feature>
<dbReference type="InterPro" id="IPR002797">
    <property type="entry name" value="Polysacc_synth"/>
</dbReference>
<feature type="transmembrane region" description="Helical" evidence="6">
    <location>
        <begin position="12"/>
        <end position="30"/>
    </location>
</feature>
<sequence length="480" mass="53352">MKQKSLKTNAILNTLKTVLSLIFSLITFPYVSRILQVENIGIYNFCSSIVSYFVLLAGLGISTYAIREGIQYREDKEQIEKFVSEVFSINILSTVISYACLIITVIVGEQFHNYTLAIAILATEIIFTTIGVSWICNIYEDFLFATIQSIGVQALSLILTLALVKSSDDLYKYIAIIAFSRSASHIINLIYVRIKYCKFKFILHCNLKKHIKPVLVIFSTSVAISIYVGSDIIMLGFMTNDYQVGIYSTAVQIYTIVKNILAAALMVLIPRFTLLLQRGEKKAANELFSHVFNILMILMLPSIVGLYITSCDVVRLVGGENYLGGTNVLRLLCIAIFFSLLAYLYTQCILVPNKKEKAVFKATVISAGMNIGLNFILIPLFGINGAAITTIIAEIIVCFMSIHYSKNDIHLNHINHDLVSIIIGCIGIVIVGKACYIVFTGSYLVRLAVTILGSAIVYVAILLVGKNSVMMEVIQKLRKR</sequence>
<keyword evidence="5 6" id="KW-0472">Membrane</keyword>
<dbReference type="PANTHER" id="PTHR30250:SF11">
    <property type="entry name" value="O-ANTIGEN TRANSPORTER-RELATED"/>
    <property type="match status" value="1"/>
</dbReference>
<feature type="transmembrane region" description="Helical" evidence="6">
    <location>
        <begin position="42"/>
        <end position="66"/>
    </location>
</feature>
<feature type="transmembrane region" description="Helical" evidence="6">
    <location>
        <begin position="328"/>
        <end position="346"/>
    </location>
</feature>
<dbReference type="Proteomes" id="UP001652395">
    <property type="component" value="Unassembled WGS sequence"/>
</dbReference>
<dbReference type="RefSeq" id="WP_158360271.1">
    <property type="nucleotide sequence ID" value="NZ_JAOQJF010000058.1"/>
</dbReference>
<proteinExistence type="predicted"/>
<keyword evidence="8" id="KW-1185">Reference proteome</keyword>
<evidence type="ECO:0000256" key="5">
    <source>
        <dbReference type="ARBA" id="ARBA00023136"/>
    </source>
</evidence>
<gene>
    <name evidence="7" type="ORF">OCV69_16110</name>
</gene>
<keyword evidence="2" id="KW-1003">Cell membrane</keyword>
<dbReference type="InterPro" id="IPR050833">
    <property type="entry name" value="Poly_Biosynth_Transport"/>
</dbReference>
<feature type="transmembrane region" description="Helical" evidence="6">
    <location>
        <begin position="244"/>
        <end position="269"/>
    </location>
</feature>
<evidence type="ECO:0000313" key="8">
    <source>
        <dbReference type="Proteomes" id="UP001652395"/>
    </source>
</evidence>
<feature type="transmembrane region" description="Helical" evidence="6">
    <location>
        <begin position="142"/>
        <end position="164"/>
    </location>
</feature>
<dbReference type="PANTHER" id="PTHR30250">
    <property type="entry name" value="PST FAMILY PREDICTED COLANIC ACID TRANSPORTER"/>
    <property type="match status" value="1"/>
</dbReference>
<feature type="transmembrane region" description="Helical" evidence="6">
    <location>
        <begin position="213"/>
        <end position="238"/>
    </location>
</feature>
<reference evidence="7 8" key="1">
    <citation type="journal article" date="2021" name="ISME Commun">
        <title>Automated analysis of genomic sequences facilitates high-throughput and comprehensive description of bacteria.</title>
        <authorList>
            <person name="Hitch T.C.A."/>
        </authorList>
    </citation>
    <scope>NUCLEOTIDE SEQUENCE [LARGE SCALE GENOMIC DNA]</scope>
    <source>
        <strain evidence="8">f_CCE</strain>
    </source>
</reference>
<feature type="transmembrane region" description="Helical" evidence="6">
    <location>
        <begin position="170"/>
        <end position="192"/>
    </location>
</feature>
<protein>
    <submittedName>
        <fullName evidence="7">Oligosaccharide flippase family protein</fullName>
    </submittedName>
</protein>
<keyword evidence="4 6" id="KW-1133">Transmembrane helix</keyword>
<evidence type="ECO:0000256" key="1">
    <source>
        <dbReference type="ARBA" id="ARBA00004651"/>
    </source>
</evidence>
<comment type="caution">
    <text evidence="7">The sequence shown here is derived from an EMBL/GenBank/DDBJ whole genome shotgun (WGS) entry which is preliminary data.</text>
</comment>
<feature type="transmembrane region" description="Helical" evidence="6">
    <location>
        <begin position="445"/>
        <end position="465"/>
    </location>
</feature>
<evidence type="ECO:0000256" key="3">
    <source>
        <dbReference type="ARBA" id="ARBA00022692"/>
    </source>
</evidence>